<dbReference type="GO" id="GO:0004140">
    <property type="term" value="F:dephospho-CoA kinase activity"/>
    <property type="evidence" value="ECO:0007669"/>
    <property type="project" value="UniProtKB-UniRule"/>
</dbReference>
<dbReference type="PROSITE" id="PS51219">
    <property type="entry name" value="DPCK"/>
    <property type="match status" value="1"/>
</dbReference>
<sequence>MVVGLTGGIGSGKSTIVKMFSEFENIAIYIADDEAKKLMVTSPKIKTQLITEFGEQVYINNKLNRTYLASIVFNNKEKLAILNAIVHPVVNEHLQNFIKENSNKNYILYENAILFENGSDSFCDKIITVTAPENIRIDRVIKRDNSTIENVKNRIKNQWNETKKTLQSNYLIENLTLTNSKEQVLKIHNSLTKKRS</sequence>
<dbReference type="EMBL" id="JAUYVU010000003">
    <property type="protein sequence ID" value="MDP2541026.1"/>
    <property type="molecule type" value="Genomic_DNA"/>
</dbReference>
<dbReference type="RefSeq" id="WP_099216518.1">
    <property type="nucleotide sequence ID" value="NZ_JAUYVU010000003.1"/>
</dbReference>
<gene>
    <name evidence="5 7" type="primary">coaE</name>
    <name evidence="8" type="ORF">CSC81_14780</name>
    <name evidence="7" type="ORF">Q8W23_05985</name>
</gene>
<dbReference type="Pfam" id="PF01121">
    <property type="entry name" value="CoaE"/>
    <property type="match status" value="1"/>
</dbReference>
<evidence type="ECO:0000256" key="2">
    <source>
        <dbReference type="ARBA" id="ARBA00022741"/>
    </source>
</evidence>
<dbReference type="NCBIfam" id="TIGR00152">
    <property type="entry name" value="dephospho-CoA kinase"/>
    <property type="match status" value="1"/>
</dbReference>
<reference evidence="7 10" key="3">
    <citation type="submission" date="2023-07" db="EMBL/GenBank/DDBJ databases">
        <title>Genome content predicts the carbon catabolic preferences of heterotrophic bacteria.</title>
        <authorList>
            <person name="Gralka M."/>
        </authorList>
    </citation>
    <scope>NUCLEOTIDE SEQUENCE [LARGE SCALE GENOMIC DNA]</scope>
    <source>
        <strain evidence="7 10">4G03</strain>
    </source>
</reference>
<evidence type="ECO:0000313" key="7">
    <source>
        <dbReference type="EMBL" id="MDP2541026.1"/>
    </source>
</evidence>
<dbReference type="EMBL" id="PDUU01000019">
    <property type="protein sequence ID" value="PHN96317.1"/>
    <property type="molecule type" value="Genomic_DNA"/>
</dbReference>
<dbReference type="HAMAP" id="MF_00376">
    <property type="entry name" value="Dephospho_CoA_kinase"/>
    <property type="match status" value="1"/>
</dbReference>
<comment type="similarity">
    <text evidence="1 5">Belongs to the CoaE family.</text>
</comment>
<evidence type="ECO:0000256" key="1">
    <source>
        <dbReference type="ARBA" id="ARBA00009018"/>
    </source>
</evidence>
<comment type="pathway">
    <text evidence="5">Cofactor biosynthesis; coenzyme A biosynthesis; CoA from (R)-pantothenate: step 5/5.</text>
</comment>
<evidence type="ECO:0000313" key="9">
    <source>
        <dbReference type="Proteomes" id="UP000222163"/>
    </source>
</evidence>
<dbReference type="PANTHER" id="PTHR10695:SF46">
    <property type="entry name" value="BIFUNCTIONAL COENZYME A SYNTHASE-RELATED"/>
    <property type="match status" value="1"/>
</dbReference>
<keyword evidence="5 7" id="KW-0808">Transferase</keyword>
<evidence type="ECO:0000256" key="4">
    <source>
        <dbReference type="ARBA" id="ARBA00022993"/>
    </source>
</evidence>
<reference evidence="8" key="2">
    <citation type="submission" date="2017-10" db="EMBL/GenBank/DDBJ databases">
        <authorList>
            <person name="Enke T.N."/>
            <person name="Cordero O.X."/>
        </authorList>
    </citation>
    <scope>NUCLEOTIDE SEQUENCE</scope>
    <source>
        <strain evidence="8">4G03</strain>
    </source>
</reference>
<protein>
    <recommendedName>
        <fullName evidence="5 6">Dephospho-CoA kinase</fullName>
        <ecNumber evidence="5 6">2.7.1.24</ecNumber>
    </recommendedName>
    <alternativeName>
        <fullName evidence="5">Dephosphocoenzyme A kinase</fullName>
    </alternativeName>
</protein>
<keyword evidence="3 5" id="KW-0067">ATP-binding</keyword>
<dbReference type="Gene3D" id="3.40.50.300">
    <property type="entry name" value="P-loop containing nucleotide triphosphate hydrolases"/>
    <property type="match status" value="1"/>
</dbReference>
<reference evidence="8 9" key="1">
    <citation type="journal article" date="2016" name="Nat. Commun.">
        <title>Microbial interactions lead to rapid micro-scale successions on model marine particles.</title>
        <authorList>
            <person name="Datta M.S."/>
            <person name="Sliwerska E."/>
            <person name="Gore J."/>
            <person name="Polz M.F."/>
            <person name="Cordero O.X."/>
        </authorList>
    </citation>
    <scope>NUCLEOTIDE SEQUENCE [LARGE SCALE GENOMIC DNA]</scope>
    <source>
        <strain evidence="8 9">4G03</strain>
    </source>
</reference>
<comment type="caution">
    <text evidence="8">The sequence shown here is derived from an EMBL/GenBank/DDBJ whole genome shotgun (WGS) entry which is preliminary data.</text>
</comment>
<keyword evidence="5 8" id="KW-0418">Kinase</keyword>
<dbReference type="Proteomes" id="UP000222163">
    <property type="component" value="Unassembled WGS sequence"/>
</dbReference>
<proteinExistence type="inferred from homology"/>
<feature type="binding site" evidence="5">
    <location>
        <begin position="10"/>
        <end position="15"/>
    </location>
    <ligand>
        <name>ATP</name>
        <dbReference type="ChEBI" id="CHEBI:30616"/>
    </ligand>
</feature>
<evidence type="ECO:0000313" key="8">
    <source>
        <dbReference type="EMBL" id="PHN96317.1"/>
    </source>
</evidence>
<dbReference type="SUPFAM" id="SSF52540">
    <property type="entry name" value="P-loop containing nucleoside triphosphate hydrolases"/>
    <property type="match status" value="1"/>
</dbReference>
<keyword evidence="5" id="KW-0963">Cytoplasm</keyword>
<evidence type="ECO:0000256" key="3">
    <source>
        <dbReference type="ARBA" id="ARBA00022840"/>
    </source>
</evidence>
<dbReference type="Proteomes" id="UP001242342">
    <property type="component" value="Unassembled WGS sequence"/>
</dbReference>
<dbReference type="AlphaFoldDB" id="A0A2G1BQL3"/>
<name>A0A2G1BQL3_9FLAO</name>
<dbReference type="GO" id="GO:0005737">
    <property type="term" value="C:cytoplasm"/>
    <property type="evidence" value="ECO:0007669"/>
    <property type="project" value="UniProtKB-SubCell"/>
</dbReference>
<comment type="function">
    <text evidence="5">Catalyzes the phosphorylation of the 3'-hydroxyl group of dephosphocoenzyme A to form coenzyme A.</text>
</comment>
<dbReference type="InterPro" id="IPR027417">
    <property type="entry name" value="P-loop_NTPase"/>
</dbReference>
<dbReference type="UniPathway" id="UPA00241">
    <property type="reaction ID" value="UER00356"/>
</dbReference>
<dbReference type="GO" id="GO:0005524">
    <property type="term" value="F:ATP binding"/>
    <property type="evidence" value="ECO:0007669"/>
    <property type="project" value="UniProtKB-UniRule"/>
</dbReference>
<dbReference type="PANTHER" id="PTHR10695">
    <property type="entry name" value="DEPHOSPHO-COA KINASE-RELATED"/>
    <property type="match status" value="1"/>
</dbReference>
<keyword evidence="10" id="KW-1185">Reference proteome</keyword>
<dbReference type="InterPro" id="IPR001977">
    <property type="entry name" value="Depp_CoAkinase"/>
</dbReference>
<keyword evidence="2 5" id="KW-0547">Nucleotide-binding</keyword>
<dbReference type="CDD" id="cd02022">
    <property type="entry name" value="DPCK"/>
    <property type="match status" value="1"/>
</dbReference>
<organism evidence="8 9">
    <name type="scientific">Tenacibaculum discolor</name>
    <dbReference type="NCBI Taxonomy" id="361581"/>
    <lineage>
        <taxon>Bacteria</taxon>
        <taxon>Pseudomonadati</taxon>
        <taxon>Bacteroidota</taxon>
        <taxon>Flavobacteriia</taxon>
        <taxon>Flavobacteriales</taxon>
        <taxon>Flavobacteriaceae</taxon>
        <taxon>Tenacibaculum</taxon>
    </lineage>
</organism>
<evidence type="ECO:0000256" key="5">
    <source>
        <dbReference type="HAMAP-Rule" id="MF_00376"/>
    </source>
</evidence>
<keyword evidence="4 5" id="KW-0173">Coenzyme A biosynthesis</keyword>
<comment type="subcellular location">
    <subcellularLocation>
        <location evidence="5">Cytoplasm</location>
    </subcellularLocation>
</comment>
<dbReference type="EC" id="2.7.1.24" evidence="5 6"/>
<accession>A0A2G1BQL3</accession>
<evidence type="ECO:0000256" key="6">
    <source>
        <dbReference type="NCBIfam" id="TIGR00152"/>
    </source>
</evidence>
<dbReference type="GO" id="GO:0015937">
    <property type="term" value="P:coenzyme A biosynthetic process"/>
    <property type="evidence" value="ECO:0007669"/>
    <property type="project" value="UniProtKB-UniRule"/>
</dbReference>
<evidence type="ECO:0000313" key="10">
    <source>
        <dbReference type="Proteomes" id="UP001242342"/>
    </source>
</evidence>
<comment type="catalytic activity">
    <reaction evidence="5">
        <text>3'-dephospho-CoA + ATP = ADP + CoA + H(+)</text>
        <dbReference type="Rhea" id="RHEA:18245"/>
        <dbReference type="ChEBI" id="CHEBI:15378"/>
        <dbReference type="ChEBI" id="CHEBI:30616"/>
        <dbReference type="ChEBI" id="CHEBI:57287"/>
        <dbReference type="ChEBI" id="CHEBI:57328"/>
        <dbReference type="ChEBI" id="CHEBI:456216"/>
        <dbReference type="EC" id="2.7.1.24"/>
    </reaction>
</comment>